<organism evidence="3 4">
    <name type="scientific">Streptomyces avermitilis</name>
    <dbReference type="NCBI Taxonomy" id="33903"/>
    <lineage>
        <taxon>Bacteria</taxon>
        <taxon>Bacillati</taxon>
        <taxon>Actinomycetota</taxon>
        <taxon>Actinomycetes</taxon>
        <taxon>Kitasatosporales</taxon>
        <taxon>Streptomycetaceae</taxon>
        <taxon>Streptomyces</taxon>
    </lineage>
</organism>
<evidence type="ECO:0000256" key="2">
    <source>
        <dbReference type="SAM" id="Phobius"/>
    </source>
</evidence>
<feature type="compositionally biased region" description="Acidic residues" evidence="1">
    <location>
        <begin position="1"/>
        <end position="19"/>
    </location>
</feature>
<dbReference type="AlphaFoldDB" id="A0A4D4MVH0"/>
<evidence type="ECO:0000256" key="1">
    <source>
        <dbReference type="SAM" id="MobiDB-lite"/>
    </source>
</evidence>
<evidence type="ECO:0000313" key="4">
    <source>
        <dbReference type="Proteomes" id="UP000299211"/>
    </source>
</evidence>
<feature type="transmembrane region" description="Helical" evidence="2">
    <location>
        <begin position="28"/>
        <end position="48"/>
    </location>
</feature>
<keyword evidence="2" id="KW-0812">Transmembrane</keyword>
<reference evidence="3 4" key="1">
    <citation type="submission" date="2019-04" db="EMBL/GenBank/DDBJ databases">
        <title>Draft genome sequences of Streptomyces avermitilis ATCC 31267.</title>
        <authorList>
            <person name="Komaki H."/>
            <person name="Tamura T."/>
            <person name="Hosoyama A."/>
        </authorList>
    </citation>
    <scope>NUCLEOTIDE SEQUENCE [LARGE SCALE GENOMIC DNA]</scope>
    <source>
        <strain evidence="3 4">ATCC 31267</strain>
    </source>
</reference>
<proteinExistence type="predicted"/>
<protein>
    <submittedName>
        <fullName evidence="3">Uncharacterized protein</fullName>
    </submittedName>
</protein>
<dbReference type="EMBL" id="BJHY01000001">
    <property type="protein sequence ID" value="GDY76158.1"/>
    <property type="molecule type" value="Genomic_DNA"/>
</dbReference>
<dbReference type="Proteomes" id="UP000299211">
    <property type="component" value="Unassembled WGS sequence"/>
</dbReference>
<feature type="transmembrane region" description="Helical" evidence="2">
    <location>
        <begin position="55"/>
        <end position="75"/>
    </location>
</feature>
<keyword evidence="2" id="KW-1133">Transmembrane helix</keyword>
<sequence length="260" mass="28270">MSDVSDPNDESEMDNESEGDPLSGWSRFAAGFTGLALSSVGAAAVFMTNNQAGSVALILGGIVFLLMLVSGNPLLSFGHGDTQMKFATKRRRERAIEEAREASPQEARRALDVLRTVDPGAGSDVNFMRTSALVYERLIVAELTRLFPEYGVLEQGVDLGADLRVVTPDQRSVSIEMKYLTQKSFVSAQYVRQLLGMASISVEGHLLVSNRALTRPAAELLSDARRRGIKVEFSRWRDEQDNGDLYEAVSALLHADGGAS</sequence>
<gene>
    <name evidence="3" type="ORF">SAV31267_056430</name>
</gene>
<evidence type="ECO:0000313" key="3">
    <source>
        <dbReference type="EMBL" id="GDY76158.1"/>
    </source>
</evidence>
<feature type="region of interest" description="Disordered" evidence="1">
    <location>
        <begin position="1"/>
        <end position="22"/>
    </location>
</feature>
<name>A0A4D4MVH0_STRAX</name>
<keyword evidence="2" id="KW-0472">Membrane</keyword>
<comment type="caution">
    <text evidence="3">The sequence shown here is derived from an EMBL/GenBank/DDBJ whole genome shotgun (WGS) entry which is preliminary data.</text>
</comment>
<accession>A0A4D4MVH0</accession>